<name>A0A9W6NCM9_9HYPH</name>
<dbReference type="RefSeq" id="WP_213359523.1">
    <property type="nucleotide sequence ID" value="NZ_BSFM01000017.1"/>
</dbReference>
<dbReference type="NCBIfam" id="TIGR00148">
    <property type="entry name" value="UbiD family decarboxylase"/>
    <property type="match status" value="1"/>
</dbReference>
<comment type="caution">
    <text evidence="5">The sequence shown here is derived from an EMBL/GenBank/DDBJ whole genome shotgun (WGS) entry which is preliminary data.</text>
</comment>
<dbReference type="PANTHER" id="PTHR30108:SF21">
    <property type="entry name" value="4-HYDROXYBENZOATE DECARBOXYLASE"/>
    <property type="match status" value="1"/>
</dbReference>
<evidence type="ECO:0000313" key="5">
    <source>
        <dbReference type="EMBL" id="GLK85766.1"/>
    </source>
</evidence>
<evidence type="ECO:0000259" key="2">
    <source>
        <dbReference type="Pfam" id="PF01977"/>
    </source>
</evidence>
<evidence type="ECO:0000313" key="6">
    <source>
        <dbReference type="Proteomes" id="UP001143330"/>
    </source>
</evidence>
<evidence type="ECO:0008006" key="7">
    <source>
        <dbReference type="Google" id="ProtNLM"/>
    </source>
</evidence>
<dbReference type="SUPFAM" id="SSF143968">
    <property type="entry name" value="UbiD C-terminal domain-like"/>
    <property type="match status" value="1"/>
</dbReference>
<dbReference type="SUPFAM" id="SSF50475">
    <property type="entry name" value="FMN-binding split barrel"/>
    <property type="match status" value="1"/>
</dbReference>
<evidence type="ECO:0000256" key="1">
    <source>
        <dbReference type="ARBA" id="ARBA00010021"/>
    </source>
</evidence>
<organism evidence="5 6">
    <name type="scientific">Ancylobacter defluvii</name>
    <dbReference type="NCBI Taxonomy" id="1282440"/>
    <lineage>
        <taxon>Bacteria</taxon>
        <taxon>Pseudomonadati</taxon>
        <taxon>Pseudomonadota</taxon>
        <taxon>Alphaproteobacteria</taxon>
        <taxon>Hyphomicrobiales</taxon>
        <taxon>Xanthobacteraceae</taxon>
        <taxon>Ancylobacter</taxon>
    </lineage>
</organism>
<evidence type="ECO:0000259" key="4">
    <source>
        <dbReference type="Pfam" id="PF20696"/>
    </source>
</evidence>
<dbReference type="GO" id="GO:0016831">
    <property type="term" value="F:carboxy-lyase activity"/>
    <property type="evidence" value="ECO:0007669"/>
    <property type="project" value="InterPro"/>
</dbReference>
<feature type="domain" description="3-octaprenyl-4-hydroxybenzoate carboxy-lyase-like N-terminal" evidence="3">
    <location>
        <begin position="10"/>
        <end position="85"/>
    </location>
</feature>
<keyword evidence="6" id="KW-1185">Reference proteome</keyword>
<feature type="domain" description="3-octaprenyl-4-hydroxybenzoate carboxy-lyase-like C-terminal" evidence="4">
    <location>
        <begin position="303"/>
        <end position="423"/>
    </location>
</feature>
<dbReference type="InterPro" id="IPR049383">
    <property type="entry name" value="UbiD-like_N"/>
</dbReference>
<reference evidence="5" key="1">
    <citation type="journal article" date="2014" name="Int. J. Syst. Evol. Microbiol.">
        <title>Complete genome sequence of Corynebacterium casei LMG S-19264T (=DSM 44701T), isolated from a smear-ripened cheese.</title>
        <authorList>
            <consortium name="US DOE Joint Genome Institute (JGI-PGF)"/>
            <person name="Walter F."/>
            <person name="Albersmeier A."/>
            <person name="Kalinowski J."/>
            <person name="Ruckert C."/>
        </authorList>
    </citation>
    <scope>NUCLEOTIDE SEQUENCE</scope>
    <source>
        <strain evidence="5">VKM B-2789</strain>
    </source>
</reference>
<comment type="similarity">
    <text evidence="1">Belongs to the UbiD family.</text>
</comment>
<dbReference type="GO" id="GO:0005737">
    <property type="term" value="C:cytoplasm"/>
    <property type="evidence" value="ECO:0007669"/>
    <property type="project" value="TreeGrafter"/>
</dbReference>
<evidence type="ECO:0000259" key="3">
    <source>
        <dbReference type="Pfam" id="PF20695"/>
    </source>
</evidence>
<dbReference type="Pfam" id="PF20695">
    <property type="entry name" value="UbiD_N"/>
    <property type="match status" value="1"/>
</dbReference>
<dbReference type="InterPro" id="IPR049381">
    <property type="entry name" value="UbiD-like_C"/>
</dbReference>
<protein>
    <recommendedName>
        <fullName evidence="7">UbiD family decarboxylase</fullName>
    </recommendedName>
</protein>
<gene>
    <name evidence="5" type="ORF">GCM10017653_38360</name>
</gene>
<dbReference type="Pfam" id="PF20696">
    <property type="entry name" value="UbiD_C"/>
    <property type="match status" value="1"/>
</dbReference>
<dbReference type="Pfam" id="PF01977">
    <property type="entry name" value="UbiD"/>
    <property type="match status" value="1"/>
</dbReference>
<dbReference type="Proteomes" id="UP001143330">
    <property type="component" value="Unassembled WGS sequence"/>
</dbReference>
<dbReference type="Gene3D" id="3.40.1670.10">
    <property type="entry name" value="UbiD C-terminal domain-like"/>
    <property type="match status" value="1"/>
</dbReference>
<dbReference type="PANTHER" id="PTHR30108">
    <property type="entry name" value="3-OCTAPRENYL-4-HYDROXYBENZOATE CARBOXY-LYASE-RELATED"/>
    <property type="match status" value="1"/>
</dbReference>
<dbReference type="EMBL" id="BSFM01000017">
    <property type="protein sequence ID" value="GLK85766.1"/>
    <property type="molecule type" value="Genomic_DNA"/>
</dbReference>
<sequence length="452" mass="49239">MPYKDLRAFLSTLRQSGELVDITRPIALQYDVAKALAKNSSVEGPALMFKDNGTEFPLVAGLYGNRRLALIAFESTEDTIHDRVAKGIDTPIAPVDFDGPAPCQEIVLTGDDIDLTKLPVPTYSPKDGGPYITAGIVVSEDPDTDVPDIGNYRFQLHDAHTLGVFSAPNHRFGKNIAKAVARKVPLHGAIVIGVDPIIAYSCQVQSGDATNDWFVAGGLRGEPVELVKAVTSTLKVPAHAEFIIEFVVDSDDQRVEGPLGEYTGYYTPASLKPTAKVTAITHRRDAIFQGLLTGKPITENHVLKQIPFEVSILRQLRAQFPTISDLSITSSGGVQTYVVIAMAPRYEGEARHAILAAMASNLHPKWVVVVDPDIDIRKSSEVEWAMSFRVKPREDVFVVDRTATAPLDPYTDGGYSSSVGIDATRPFGVEFPDVSEVPDWRSFDLPEISRGK</sequence>
<proteinExistence type="inferred from homology"/>
<dbReference type="InterPro" id="IPR048304">
    <property type="entry name" value="UbiD_Rift_dom"/>
</dbReference>
<dbReference type="InterPro" id="IPR002830">
    <property type="entry name" value="UbiD"/>
</dbReference>
<accession>A0A9W6NCM9</accession>
<dbReference type="AlphaFoldDB" id="A0A9W6NCM9"/>
<feature type="domain" description="3-octaprenyl-4-hydroxybenzoate carboxy-lyase-like Rift-related" evidence="2">
    <location>
        <begin position="99"/>
        <end position="296"/>
    </location>
</feature>
<reference evidence="5" key="2">
    <citation type="submission" date="2023-01" db="EMBL/GenBank/DDBJ databases">
        <authorList>
            <person name="Sun Q."/>
            <person name="Evtushenko L."/>
        </authorList>
    </citation>
    <scope>NUCLEOTIDE SEQUENCE</scope>
    <source>
        <strain evidence="5">VKM B-2789</strain>
    </source>
</reference>